<dbReference type="Gene3D" id="3.90.550.10">
    <property type="entry name" value="Spore Coat Polysaccharide Biosynthesis Protein SpsA, Chain A"/>
    <property type="match status" value="1"/>
</dbReference>
<feature type="domain" description="Glycosyltransferase 2-like" evidence="1">
    <location>
        <begin position="15"/>
        <end position="183"/>
    </location>
</feature>
<reference evidence="3" key="1">
    <citation type="submission" date="2017-09" db="EMBL/GenBank/DDBJ databases">
        <title>Depth-based differentiation of microbial function through sediment-hosted aquifers and enrichment of novel symbionts in the deep terrestrial subsurface.</title>
        <authorList>
            <person name="Probst A.J."/>
            <person name="Ladd B."/>
            <person name="Jarett J.K."/>
            <person name="Geller-Mcgrath D.E."/>
            <person name="Sieber C.M.K."/>
            <person name="Emerson J.B."/>
            <person name="Anantharaman K."/>
            <person name="Thomas B.C."/>
            <person name="Malmstrom R."/>
            <person name="Stieglmeier M."/>
            <person name="Klingl A."/>
            <person name="Woyke T."/>
            <person name="Ryan C.M."/>
            <person name="Banfield J.F."/>
        </authorList>
    </citation>
    <scope>NUCLEOTIDE SEQUENCE [LARGE SCALE GENOMIC DNA]</scope>
</reference>
<dbReference type="InterPro" id="IPR001173">
    <property type="entry name" value="Glyco_trans_2-like"/>
</dbReference>
<sequence length="338" mass="39410">MTYVVITMDGQFKLSIIILSWNTCDLTRQCLRSVFDTWGGVNNALSQNHEVLKQVQHPNGYLRHDNNNDLEVIVSDNASTDNSVAMIQQEFPQVKLICNQENLGFAKGNNVALKQAQGKYVLFLNSDTIIQDNALREMVRVAEKDERIGGMGPRLLNEDGSDQWQFHRKFPTLGQIFWVYTTILGRITPRISWLRKKYLGEQDRIKSSKTKLQLSGACLMMPTRLAKKLNGFDENFYFWLEDVDLCWRIKKTGHILYYNADAKIIHLGGASSAQWSNFKRVYNFRLSMLKYFKKYRSKQAKFVRLIFQIDALVMIPLSLLVKPSRVKVYWKFLKEFYY</sequence>
<proteinExistence type="predicted"/>
<dbReference type="AlphaFoldDB" id="A0A2M7AWE7"/>
<protein>
    <recommendedName>
        <fullName evidence="1">Glycosyltransferase 2-like domain-containing protein</fullName>
    </recommendedName>
</protein>
<organism evidence="2 3">
    <name type="scientific">Candidatus Portnoybacteria bacterium CG06_land_8_20_14_3_00_39_12</name>
    <dbReference type="NCBI Taxonomy" id="1974809"/>
    <lineage>
        <taxon>Bacteria</taxon>
        <taxon>Candidatus Portnoyibacteriota</taxon>
    </lineage>
</organism>
<accession>A0A2M7AWE7</accession>
<dbReference type="Pfam" id="PF00535">
    <property type="entry name" value="Glycos_transf_2"/>
    <property type="match status" value="1"/>
</dbReference>
<dbReference type="PANTHER" id="PTHR43179">
    <property type="entry name" value="RHAMNOSYLTRANSFERASE WBBL"/>
    <property type="match status" value="1"/>
</dbReference>
<dbReference type="CDD" id="cd04186">
    <property type="entry name" value="GT_2_like_c"/>
    <property type="match status" value="1"/>
</dbReference>
<dbReference type="PANTHER" id="PTHR43179:SF7">
    <property type="entry name" value="RHAMNOSYLTRANSFERASE WBBL"/>
    <property type="match status" value="1"/>
</dbReference>
<dbReference type="EMBL" id="PEVY01000069">
    <property type="protein sequence ID" value="PIU74958.1"/>
    <property type="molecule type" value="Genomic_DNA"/>
</dbReference>
<dbReference type="Proteomes" id="UP000228775">
    <property type="component" value="Unassembled WGS sequence"/>
</dbReference>
<name>A0A2M7AWE7_9BACT</name>
<evidence type="ECO:0000259" key="1">
    <source>
        <dbReference type="Pfam" id="PF00535"/>
    </source>
</evidence>
<dbReference type="InterPro" id="IPR029044">
    <property type="entry name" value="Nucleotide-diphossugar_trans"/>
</dbReference>
<evidence type="ECO:0000313" key="3">
    <source>
        <dbReference type="Proteomes" id="UP000228775"/>
    </source>
</evidence>
<dbReference type="SUPFAM" id="SSF53448">
    <property type="entry name" value="Nucleotide-diphospho-sugar transferases"/>
    <property type="match status" value="1"/>
</dbReference>
<evidence type="ECO:0000313" key="2">
    <source>
        <dbReference type="EMBL" id="PIU74958.1"/>
    </source>
</evidence>
<gene>
    <name evidence="2" type="ORF">COS76_03315</name>
</gene>
<comment type="caution">
    <text evidence="2">The sequence shown here is derived from an EMBL/GenBank/DDBJ whole genome shotgun (WGS) entry which is preliminary data.</text>
</comment>